<feature type="coiled-coil region" evidence="1">
    <location>
        <begin position="136"/>
        <end position="163"/>
    </location>
</feature>
<dbReference type="Proteomes" id="UP001190700">
    <property type="component" value="Unassembled WGS sequence"/>
</dbReference>
<name>A0AAE0G389_9CHLO</name>
<sequence>MSPSPTRQRSREEAWQKAFPESGRDFQRKRHSAVVDSPSSDLNSRLVEQLAVNAALEGRIQALESELTKTKRALKEKTNTMKEQSLSIYSNSRSNHELERELDRVSHLQAQTESINELNRDLSDELLMLKQQVKDTSSLSAQVDALEDIVDRLENDNARLLRLLSTAGSSLYREVIQEFEDADGCAYVPHSGGDSPSRIRPTSGATGIVGVANMYAQKGHHLKPVNAADEGKNWVPLATYVLAAEFKRAHPHVEMDAMLEFLGLINQVWRRRETRRTERLQQKWRKRVGEMRRQANHRVPFQEVLQSHEITRLKQELARTVAKGGPGGRPHADEAHKFLSGAMNTVRQLSDKVESYSSQHLRKHELAGEMNSLENMTGPLVAYLGRCTVEMLDTFGQEMDKDADASRARMLRVPRHDGDFYTKMLRLYNSFVERQKRSISSLRRTVREVIERAVDQAVDHKLGKAQGKGSKHGGYTTEHDSADELFHSDWSDHD</sequence>
<feature type="region of interest" description="Disordered" evidence="2">
    <location>
        <begin position="461"/>
        <end position="480"/>
    </location>
</feature>
<gene>
    <name evidence="3" type="ORF">CYMTET_20851</name>
</gene>
<evidence type="ECO:0000256" key="2">
    <source>
        <dbReference type="SAM" id="MobiDB-lite"/>
    </source>
</evidence>
<reference evidence="3 4" key="1">
    <citation type="journal article" date="2015" name="Genome Biol. Evol.">
        <title>Comparative Genomics of a Bacterivorous Green Alga Reveals Evolutionary Causalities and Consequences of Phago-Mixotrophic Mode of Nutrition.</title>
        <authorList>
            <person name="Burns J.A."/>
            <person name="Paasch A."/>
            <person name="Narechania A."/>
            <person name="Kim E."/>
        </authorList>
    </citation>
    <scope>NUCLEOTIDE SEQUENCE [LARGE SCALE GENOMIC DNA]</scope>
    <source>
        <strain evidence="3 4">PLY_AMNH</strain>
    </source>
</reference>
<accession>A0AAE0G389</accession>
<comment type="caution">
    <text evidence="3">The sequence shown here is derived from an EMBL/GenBank/DDBJ whole genome shotgun (WGS) entry which is preliminary data.</text>
</comment>
<protein>
    <submittedName>
        <fullName evidence="3">Uncharacterized protein</fullName>
    </submittedName>
</protein>
<evidence type="ECO:0000313" key="3">
    <source>
        <dbReference type="EMBL" id="KAK3270763.1"/>
    </source>
</evidence>
<organism evidence="3 4">
    <name type="scientific">Cymbomonas tetramitiformis</name>
    <dbReference type="NCBI Taxonomy" id="36881"/>
    <lineage>
        <taxon>Eukaryota</taxon>
        <taxon>Viridiplantae</taxon>
        <taxon>Chlorophyta</taxon>
        <taxon>Pyramimonadophyceae</taxon>
        <taxon>Pyramimonadales</taxon>
        <taxon>Pyramimonadaceae</taxon>
        <taxon>Cymbomonas</taxon>
    </lineage>
</organism>
<proteinExistence type="predicted"/>
<dbReference type="AlphaFoldDB" id="A0AAE0G389"/>
<evidence type="ECO:0000256" key="1">
    <source>
        <dbReference type="SAM" id="Coils"/>
    </source>
</evidence>
<feature type="region of interest" description="Disordered" evidence="2">
    <location>
        <begin position="1"/>
        <end position="39"/>
    </location>
</feature>
<feature type="coiled-coil region" evidence="1">
    <location>
        <begin position="46"/>
        <end position="80"/>
    </location>
</feature>
<keyword evidence="4" id="KW-1185">Reference proteome</keyword>
<keyword evidence="1" id="KW-0175">Coiled coil</keyword>
<evidence type="ECO:0000313" key="4">
    <source>
        <dbReference type="Proteomes" id="UP001190700"/>
    </source>
</evidence>
<dbReference type="EMBL" id="LGRX02010206">
    <property type="protein sequence ID" value="KAK3270763.1"/>
    <property type="molecule type" value="Genomic_DNA"/>
</dbReference>